<dbReference type="Gene3D" id="1.20.1250.20">
    <property type="entry name" value="MFS general substrate transporter like domains"/>
    <property type="match status" value="1"/>
</dbReference>
<feature type="transmembrane region" description="Helical" evidence="7">
    <location>
        <begin position="421"/>
        <end position="442"/>
    </location>
</feature>
<dbReference type="InterPro" id="IPR036259">
    <property type="entry name" value="MFS_trans_sf"/>
</dbReference>
<evidence type="ECO:0000256" key="6">
    <source>
        <dbReference type="SAM" id="MobiDB-lite"/>
    </source>
</evidence>
<comment type="caution">
    <text evidence="9">The sequence shown here is derived from an EMBL/GenBank/DDBJ whole genome shotgun (WGS) entry which is preliminary data.</text>
</comment>
<evidence type="ECO:0000256" key="1">
    <source>
        <dbReference type="ARBA" id="ARBA00004141"/>
    </source>
</evidence>
<dbReference type="GO" id="GO:0016020">
    <property type="term" value="C:membrane"/>
    <property type="evidence" value="ECO:0007669"/>
    <property type="project" value="UniProtKB-SubCell"/>
</dbReference>
<keyword evidence="10" id="KW-1185">Reference proteome</keyword>
<dbReference type="Proteomes" id="UP001201980">
    <property type="component" value="Unassembled WGS sequence"/>
</dbReference>
<name>A0AAD5RUB9_9PEZI</name>
<evidence type="ECO:0000313" key="10">
    <source>
        <dbReference type="Proteomes" id="UP001201980"/>
    </source>
</evidence>
<dbReference type="GO" id="GO:0005351">
    <property type="term" value="F:carbohydrate:proton symporter activity"/>
    <property type="evidence" value="ECO:0007669"/>
    <property type="project" value="TreeGrafter"/>
</dbReference>
<evidence type="ECO:0000256" key="2">
    <source>
        <dbReference type="ARBA" id="ARBA00010992"/>
    </source>
</evidence>
<dbReference type="InterPro" id="IPR020846">
    <property type="entry name" value="MFS_dom"/>
</dbReference>
<keyword evidence="4 7" id="KW-1133">Transmembrane helix</keyword>
<keyword evidence="5 7" id="KW-0472">Membrane</keyword>
<dbReference type="InterPro" id="IPR050360">
    <property type="entry name" value="MFS_Sugar_Transporters"/>
</dbReference>
<feature type="transmembrane region" description="Helical" evidence="7">
    <location>
        <begin position="231"/>
        <end position="252"/>
    </location>
</feature>
<feature type="transmembrane region" description="Helical" evidence="7">
    <location>
        <begin position="386"/>
        <end position="409"/>
    </location>
</feature>
<comment type="similarity">
    <text evidence="2">Belongs to the major facilitator superfamily. Sugar transporter (TC 2.A.1.1) family.</text>
</comment>
<dbReference type="PROSITE" id="PS00216">
    <property type="entry name" value="SUGAR_TRANSPORT_1"/>
    <property type="match status" value="1"/>
</dbReference>
<comment type="subcellular location">
    <subcellularLocation>
        <location evidence="1">Membrane</location>
        <topology evidence="1">Multi-pass membrane protein</topology>
    </subcellularLocation>
</comment>
<feature type="transmembrane region" description="Helical" evidence="7">
    <location>
        <begin position="517"/>
        <end position="538"/>
    </location>
</feature>
<gene>
    <name evidence="9" type="ORF">MKZ38_003544</name>
</gene>
<evidence type="ECO:0000256" key="3">
    <source>
        <dbReference type="ARBA" id="ARBA00022692"/>
    </source>
</evidence>
<evidence type="ECO:0000256" key="5">
    <source>
        <dbReference type="ARBA" id="ARBA00023136"/>
    </source>
</evidence>
<dbReference type="Pfam" id="PF00083">
    <property type="entry name" value="Sugar_tr"/>
    <property type="match status" value="1"/>
</dbReference>
<evidence type="ECO:0000313" key="9">
    <source>
        <dbReference type="EMBL" id="KAJ2898975.1"/>
    </source>
</evidence>
<feature type="transmembrane region" description="Helical" evidence="7">
    <location>
        <begin position="476"/>
        <end position="496"/>
    </location>
</feature>
<reference evidence="9" key="1">
    <citation type="submission" date="2022-07" db="EMBL/GenBank/DDBJ databases">
        <title>Draft genome sequence of Zalerion maritima ATCC 34329, a (micro)plastics degrading marine fungus.</title>
        <authorList>
            <person name="Paco A."/>
            <person name="Goncalves M.F.M."/>
            <person name="Rocha-Santos T.A.P."/>
            <person name="Alves A."/>
        </authorList>
    </citation>
    <scope>NUCLEOTIDE SEQUENCE</scope>
    <source>
        <strain evidence="9">ATCC 34329</strain>
    </source>
</reference>
<feature type="transmembrane region" description="Helical" evidence="7">
    <location>
        <begin position="264"/>
        <end position="284"/>
    </location>
</feature>
<feature type="transmembrane region" description="Helical" evidence="7">
    <location>
        <begin position="6"/>
        <end position="28"/>
    </location>
</feature>
<dbReference type="EMBL" id="JAKWBI020000211">
    <property type="protein sequence ID" value="KAJ2898975.1"/>
    <property type="molecule type" value="Genomic_DNA"/>
</dbReference>
<feature type="domain" description="Major facilitator superfamily (MFS) profile" evidence="8">
    <location>
        <begin position="129"/>
        <end position="572"/>
    </location>
</feature>
<feature type="transmembrane region" description="Helical" evidence="7">
    <location>
        <begin position="206"/>
        <end position="225"/>
    </location>
</feature>
<dbReference type="FunFam" id="1.20.1250.20:FF:000078">
    <property type="entry name" value="MFS maltose transporter, putative"/>
    <property type="match status" value="1"/>
</dbReference>
<evidence type="ECO:0000256" key="7">
    <source>
        <dbReference type="SAM" id="Phobius"/>
    </source>
</evidence>
<dbReference type="PROSITE" id="PS50850">
    <property type="entry name" value="MFS"/>
    <property type="match status" value="1"/>
</dbReference>
<feature type="transmembrane region" description="Helical" evidence="7">
    <location>
        <begin position="304"/>
        <end position="325"/>
    </location>
</feature>
<feature type="transmembrane region" description="Helical" evidence="7">
    <location>
        <begin position="449"/>
        <end position="470"/>
    </location>
</feature>
<feature type="transmembrane region" description="Helical" evidence="7">
    <location>
        <begin position="550"/>
        <end position="568"/>
    </location>
</feature>
<accession>A0AAD5RUB9</accession>
<dbReference type="InterPro" id="IPR005829">
    <property type="entry name" value="Sugar_transporter_CS"/>
</dbReference>
<dbReference type="PANTHER" id="PTHR48022">
    <property type="entry name" value="PLASTIDIC GLUCOSE TRANSPORTER 4"/>
    <property type="match status" value="1"/>
</dbReference>
<dbReference type="PANTHER" id="PTHR48022:SF41">
    <property type="entry name" value="MAJOR FACILITATOR SUPERFAMILY (MFS) PROFILE DOMAIN-CONTAINING PROTEIN"/>
    <property type="match status" value="1"/>
</dbReference>
<organism evidence="9 10">
    <name type="scientific">Zalerion maritima</name>
    <dbReference type="NCBI Taxonomy" id="339359"/>
    <lineage>
        <taxon>Eukaryota</taxon>
        <taxon>Fungi</taxon>
        <taxon>Dikarya</taxon>
        <taxon>Ascomycota</taxon>
        <taxon>Pezizomycotina</taxon>
        <taxon>Sordariomycetes</taxon>
        <taxon>Lulworthiomycetidae</taxon>
        <taxon>Lulworthiales</taxon>
        <taxon>Lulworthiaceae</taxon>
        <taxon>Zalerion</taxon>
    </lineage>
</organism>
<dbReference type="InterPro" id="IPR005828">
    <property type="entry name" value="MFS_sugar_transport-like"/>
</dbReference>
<protein>
    <recommendedName>
        <fullName evidence="8">Major facilitator superfamily (MFS) profile domain-containing protein</fullName>
    </recommendedName>
</protein>
<dbReference type="AlphaFoldDB" id="A0AAD5RUB9"/>
<evidence type="ECO:0000259" key="8">
    <source>
        <dbReference type="PROSITE" id="PS50850"/>
    </source>
</evidence>
<sequence length="619" mass="68397">MIGLSNLSWGAVVHLVHLFTSSFLIIAARHRRPSVEKETRLDFCGERVECGGAGKLVGEMTRQGSGYPMGEVLFVPLRIWGIGAILRREIRNDKRRHHTDVTAQHHQHIQTDEDGILRTIVKHPVIVLVSLYANLGALMYGFDNLSLSLCLSMGAFLQNFGHFESSTSGYVVPAYWQSLWNALPQFTTGIGAWTSGYISDRFGRRVSFIVSGLLSVAGVAVVYTAKSNGQFLAGKMVNALGLGMALTTGQTYVSEIAPLKLRGVALSAYTMSMNIGYLVAASIAFKRVSIPNESAYKVLFAAEWAWPAAILVAIFLIPESPYYLVRKNKLDDARKSLQKLYTSKDPQSVQPLLDVISATVSHEQYIGKESSFLDCFKGVNWRRTRIVLYANGIPQMIGATFISNAPYFMIVAGMSSENTAMMVELGIGLAIISSAFTFWAMTVFGRRSMIMGGTILAAVLFFIMGVASSVPSQSSAALWCTAVTLQLVWLTIGPAIGPAMSIAGEVSAVRLRAKTSALGFFFNYFYSTVWNVVVPYMFNPDQGNLAGKMGWIFLATSLITLVIIWFEFPDSKDLTFAEIDERFEMRVKTRDFRTWRDSMEEKKKENELGDTREIENAAA</sequence>
<dbReference type="SUPFAM" id="SSF103473">
    <property type="entry name" value="MFS general substrate transporter"/>
    <property type="match status" value="1"/>
</dbReference>
<keyword evidence="3 7" id="KW-0812">Transmembrane</keyword>
<feature type="region of interest" description="Disordered" evidence="6">
    <location>
        <begin position="599"/>
        <end position="619"/>
    </location>
</feature>
<proteinExistence type="inferred from homology"/>
<evidence type="ECO:0000256" key="4">
    <source>
        <dbReference type="ARBA" id="ARBA00022989"/>
    </source>
</evidence>